<comment type="similarity">
    <text evidence="3">Belongs to the RNase PH family.</text>
</comment>
<dbReference type="InterPro" id="IPR050590">
    <property type="entry name" value="Exosome_comp_Rrp42_subfam"/>
</dbReference>
<evidence type="ECO:0000256" key="5">
    <source>
        <dbReference type="ARBA" id="ARBA00022835"/>
    </source>
</evidence>
<keyword evidence="5" id="KW-0271">Exosome</keyword>
<keyword evidence="9" id="KW-0689">Ribosomal protein</keyword>
<accession>A0A9P3GDF8</accession>
<evidence type="ECO:0000256" key="4">
    <source>
        <dbReference type="ARBA" id="ARBA00022490"/>
    </source>
</evidence>
<dbReference type="InterPro" id="IPR001247">
    <property type="entry name" value="ExoRNase_PH_dom1"/>
</dbReference>
<dbReference type="GO" id="GO:0000177">
    <property type="term" value="C:cytoplasmic exosome (RNase complex)"/>
    <property type="evidence" value="ECO:0007669"/>
    <property type="project" value="TreeGrafter"/>
</dbReference>
<evidence type="ECO:0000313" key="10">
    <source>
        <dbReference type="Proteomes" id="UP000703269"/>
    </source>
</evidence>
<proteinExistence type="inferred from homology"/>
<keyword evidence="9" id="KW-0687">Ribonucleoprotein</keyword>
<dbReference type="GO" id="GO:0071038">
    <property type="term" value="P:TRAMP-dependent tRNA surveillance pathway"/>
    <property type="evidence" value="ECO:0007669"/>
    <property type="project" value="TreeGrafter"/>
</dbReference>
<evidence type="ECO:0000256" key="1">
    <source>
        <dbReference type="ARBA" id="ARBA00004496"/>
    </source>
</evidence>
<dbReference type="GO" id="GO:0000467">
    <property type="term" value="P:exonucleolytic trimming to generate mature 3'-end of 5.8S rRNA from tricistronic rRNA transcript (SSU-rRNA, 5.8S rRNA, LSU-rRNA)"/>
    <property type="evidence" value="ECO:0007669"/>
    <property type="project" value="TreeGrafter"/>
</dbReference>
<dbReference type="OrthoDB" id="272245at2759"/>
<dbReference type="PANTHER" id="PTHR11097">
    <property type="entry name" value="EXOSOME COMPLEX EXONUCLEASE RIBOSOMAL RNA PROCESSING PROTEIN"/>
    <property type="match status" value="1"/>
</dbReference>
<sequence length="341" mass="36771">MAAAASVSKSEKAFIQASLRAPDALRADGRTLKDFRTVFLETGIAPLANGSARVNLGKAPHEGGGGTEVIAAVKLEVEDVENGDGVDGGRVSCTVLCSPAAYPQLPANSLDDLQHDYTTILHQTLSHPTLHPSNLGILPRKKSWLLHLDVTIVSDAGNAYDVMFMAARTALWDTKVPRTRGVQYAARKGPAPVIPAGDASMDVDESGAPTSGFDTRRIPAAADFELPDYWDEGEVLKGRELWPICVTLNIDLPLSYLDATPAEEAATPLKLLLMFSFPAGSPPNLQGMRLLGPGEPQLSQLKQFVSEGESYAKELFKALEAKLRDEDARRNQKARDKFALR</sequence>
<dbReference type="InterPro" id="IPR020568">
    <property type="entry name" value="Ribosomal_Su5_D2-typ_SF"/>
</dbReference>
<dbReference type="Gene3D" id="3.30.230.70">
    <property type="entry name" value="GHMP Kinase, N-terminal domain"/>
    <property type="match status" value="1"/>
</dbReference>
<evidence type="ECO:0000256" key="3">
    <source>
        <dbReference type="ARBA" id="ARBA00006678"/>
    </source>
</evidence>
<comment type="subcellular location">
    <subcellularLocation>
        <location evidence="1">Cytoplasm</location>
    </subcellularLocation>
    <subcellularLocation>
        <location evidence="2">Nucleus</location>
        <location evidence="2">Nucleolus</location>
    </subcellularLocation>
</comment>
<dbReference type="GO" id="GO:0034473">
    <property type="term" value="P:U1 snRNA 3'-end processing"/>
    <property type="evidence" value="ECO:0007669"/>
    <property type="project" value="TreeGrafter"/>
</dbReference>
<evidence type="ECO:0000256" key="2">
    <source>
        <dbReference type="ARBA" id="ARBA00004604"/>
    </source>
</evidence>
<dbReference type="AlphaFoldDB" id="A0A9P3GDF8"/>
<reference evidence="9 10" key="1">
    <citation type="submission" date="2021-08" db="EMBL/GenBank/DDBJ databases">
        <title>Draft Genome Sequence of Phanerochaete sordida strain YK-624.</title>
        <authorList>
            <person name="Mori T."/>
            <person name="Dohra H."/>
            <person name="Suzuki T."/>
            <person name="Kawagishi H."/>
            <person name="Hirai H."/>
        </authorList>
    </citation>
    <scope>NUCLEOTIDE SEQUENCE [LARGE SCALE GENOMIC DNA]</scope>
    <source>
        <strain evidence="9 10">YK-624</strain>
    </source>
</reference>
<dbReference type="InterPro" id="IPR027408">
    <property type="entry name" value="PNPase/RNase_PH_dom_sf"/>
</dbReference>
<dbReference type="GO" id="GO:0071028">
    <property type="term" value="P:nuclear mRNA surveillance"/>
    <property type="evidence" value="ECO:0007669"/>
    <property type="project" value="TreeGrafter"/>
</dbReference>
<dbReference type="Pfam" id="PF01138">
    <property type="entry name" value="RNase_PH"/>
    <property type="match status" value="1"/>
</dbReference>
<dbReference type="EMBL" id="BPQB01000037">
    <property type="protein sequence ID" value="GJE94068.1"/>
    <property type="molecule type" value="Genomic_DNA"/>
</dbReference>
<name>A0A9P3GDF8_9APHY</name>
<dbReference type="Proteomes" id="UP000703269">
    <property type="component" value="Unassembled WGS sequence"/>
</dbReference>
<gene>
    <name evidence="9" type="ORF">PsYK624_102360</name>
</gene>
<evidence type="ECO:0000259" key="8">
    <source>
        <dbReference type="Pfam" id="PF01138"/>
    </source>
</evidence>
<dbReference type="GO" id="GO:0034475">
    <property type="term" value="P:U4 snRNA 3'-end processing"/>
    <property type="evidence" value="ECO:0007669"/>
    <property type="project" value="TreeGrafter"/>
</dbReference>
<keyword evidence="4" id="KW-0963">Cytoplasm</keyword>
<comment type="caution">
    <text evidence="9">The sequence shown here is derived from an EMBL/GenBank/DDBJ whole genome shotgun (WGS) entry which is preliminary data.</text>
</comment>
<keyword evidence="10" id="KW-1185">Reference proteome</keyword>
<dbReference type="GO" id="GO:0005840">
    <property type="term" value="C:ribosome"/>
    <property type="evidence" value="ECO:0007669"/>
    <property type="project" value="UniProtKB-KW"/>
</dbReference>
<feature type="region of interest" description="Disordered" evidence="7">
    <location>
        <begin position="195"/>
        <end position="214"/>
    </location>
</feature>
<dbReference type="GO" id="GO:0071035">
    <property type="term" value="P:nuclear polyadenylation-dependent rRNA catabolic process"/>
    <property type="evidence" value="ECO:0007669"/>
    <property type="project" value="TreeGrafter"/>
</dbReference>
<dbReference type="GO" id="GO:0005730">
    <property type="term" value="C:nucleolus"/>
    <property type="evidence" value="ECO:0007669"/>
    <property type="project" value="UniProtKB-SubCell"/>
</dbReference>
<dbReference type="GO" id="GO:0034476">
    <property type="term" value="P:U5 snRNA 3'-end processing"/>
    <property type="evidence" value="ECO:0007669"/>
    <property type="project" value="TreeGrafter"/>
</dbReference>
<dbReference type="GO" id="GO:0016075">
    <property type="term" value="P:rRNA catabolic process"/>
    <property type="evidence" value="ECO:0007669"/>
    <property type="project" value="TreeGrafter"/>
</dbReference>
<evidence type="ECO:0000256" key="6">
    <source>
        <dbReference type="ARBA" id="ARBA00042523"/>
    </source>
</evidence>
<evidence type="ECO:0000313" key="9">
    <source>
        <dbReference type="EMBL" id="GJE94068.1"/>
    </source>
</evidence>
<dbReference type="PANTHER" id="PTHR11097:SF8">
    <property type="entry name" value="EXOSOME COMPLEX COMPONENT RRP42"/>
    <property type="match status" value="1"/>
</dbReference>
<organism evidence="9 10">
    <name type="scientific">Phanerochaete sordida</name>
    <dbReference type="NCBI Taxonomy" id="48140"/>
    <lineage>
        <taxon>Eukaryota</taxon>
        <taxon>Fungi</taxon>
        <taxon>Dikarya</taxon>
        <taxon>Basidiomycota</taxon>
        <taxon>Agaricomycotina</taxon>
        <taxon>Agaricomycetes</taxon>
        <taxon>Polyporales</taxon>
        <taxon>Phanerochaetaceae</taxon>
        <taxon>Phanerochaete</taxon>
    </lineage>
</organism>
<dbReference type="SUPFAM" id="SSF54211">
    <property type="entry name" value="Ribosomal protein S5 domain 2-like"/>
    <property type="match status" value="1"/>
</dbReference>
<dbReference type="SUPFAM" id="SSF55666">
    <property type="entry name" value="Ribonuclease PH domain 2-like"/>
    <property type="match status" value="1"/>
</dbReference>
<protein>
    <recommendedName>
        <fullName evidence="6">Ribosomal RNA-processing protein 42</fullName>
    </recommendedName>
</protein>
<dbReference type="GO" id="GO:0035925">
    <property type="term" value="F:mRNA 3'-UTR AU-rich region binding"/>
    <property type="evidence" value="ECO:0007669"/>
    <property type="project" value="TreeGrafter"/>
</dbReference>
<dbReference type="InterPro" id="IPR036345">
    <property type="entry name" value="ExoRNase_PH_dom2_sf"/>
</dbReference>
<feature type="domain" description="Exoribonuclease phosphorolytic" evidence="8">
    <location>
        <begin position="34"/>
        <end position="177"/>
    </location>
</feature>
<dbReference type="GO" id="GO:0000176">
    <property type="term" value="C:nuclear exosome (RNase complex)"/>
    <property type="evidence" value="ECO:0007669"/>
    <property type="project" value="TreeGrafter"/>
</dbReference>
<evidence type="ECO:0000256" key="7">
    <source>
        <dbReference type="SAM" id="MobiDB-lite"/>
    </source>
</evidence>